<dbReference type="KEGG" id="dsf:UWK_00860"/>
<comment type="catalytic activity">
    <reaction evidence="5">
        <text>taurine + pyruvate = sulfoacetaldehyde + L-alanine</text>
        <dbReference type="Rhea" id="RHEA:10420"/>
        <dbReference type="ChEBI" id="CHEBI:15361"/>
        <dbReference type="ChEBI" id="CHEBI:57972"/>
        <dbReference type="ChEBI" id="CHEBI:58246"/>
        <dbReference type="ChEBI" id="CHEBI:507393"/>
        <dbReference type="EC" id="2.6.1.77"/>
    </reaction>
    <physiologicalReaction direction="left-to-right" evidence="5">
        <dbReference type="Rhea" id="RHEA:10421"/>
    </physiologicalReaction>
</comment>
<dbReference type="PANTHER" id="PTHR11986">
    <property type="entry name" value="AMINOTRANSFERASE CLASS III"/>
    <property type="match status" value="1"/>
</dbReference>
<dbReference type="STRING" id="1167006.UWK_00860"/>
<dbReference type="CDD" id="cd00610">
    <property type="entry name" value="OAT_like"/>
    <property type="match status" value="1"/>
</dbReference>
<dbReference type="Proteomes" id="UP000011721">
    <property type="component" value="Chromosome"/>
</dbReference>
<dbReference type="PATRIC" id="fig|1167006.5.peg.965"/>
<dbReference type="eggNOG" id="COG4992">
    <property type="taxonomic scope" value="Bacteria"/>
</dbReference>
<proteinExistence type="inferred from homology"/>
<dbReference type="Gene3D" id="3.90.1150.10">
    <property type="entry name" value="Aspartate Aminotransferase, domain 1"/>
    <property type="match status" value="1"/>
</dbReference>
<accession>M1NCE3</accession>
<dbReference type="InterPro" id="IPR015424">
    <property type="entry name" value="PyrdxlP-dep_Trfase"/>
</dbReference>
<evidence type="ECO:0000256" key="6">
    <source>
        <dbReference type="ARBA" id="ARBA00067057"/>
    </source>
</evidence>
<dbReference type="GO" id="GO:0030170">
    <property type="term" value="F:pyridoxal phosphate binding"/>
    <property type="evidence" value="ECO:0007669"/>
    <property type="project" value="InterPro"/>
</dbReference>
<dbReference type="InterPro" id="IPR050103">
    <property type="entry name" value="Class-III_PLP-dep_AT"/>
</dbReference>
<keyword evidence="11" id="KW-1185">Reference proteome</keyword>
<keyword evidence="10" id="KW-0808">Transferase</keyword>
<evidence type="ECO:0000256" key="9">
    <source>
        <dbReference type="RuleBase" id="RU003560"/>
    </source>
</evidence>
<dbReference type="PIRSF" id="PIRSF000521">
    <property type="entry name" value="Transaminase_4ab_Lys_Orn"/>
    <property type="match status" value="1"/>
</dbReference>
<dbReference type="PROSITE" id="PS00600">
    <property type="entry name" value="AA_TRANSFER_CLASS_3"/>
    <property type="match status" value="1"/>
</dbReference>
<dbReference type="GO" id="GO:0042802">
    <property type="term" value="F:identical protein binding"/>
    <property type="evidence" value="ECO:0007669"/>
    <property type="project" value="TreeGrafter"/>
</dbReference>
<dbReference type="InterPro" id="IPR049704">
    <property type="entry name" value="Aminotrans_3_PPA_site"/>
</dbReference>
<evidence type="ECO:0000256" key="8">
    <source>
        <dbReference type="ARBA" id="ARBA00078212"/>
    </source>
</evidence>
<sequence length="484" mass="53238">MHTDWIPVDEVTERPYTEAVEKFREHINPGLVALLEIGEYTAINPQSARGAVITSSDGKEILDFVSSYGALNFGHNHPKIIRAVQDVQNQQRVDLSKELLSPYTAFLAHNLSLLLPGDLSKVYFCNSGTEAVEAALKMASRCFKGERPVFIYADNSLHGKTIGALSVTGSERLREFFPTLPAQHVPYGKSDELEHLLEQNKRDGRQQVAAVILEPIQGEAGIMIPPVGYLREVRELCDRFGVLLILDEIQTGMGRTGTFLACEQEGVVPDIVAMAKSLGGGVATIGATITTSKVFQTAYENPHDCLVQTSTFGGRATSCAAAMAALEVLQEENLLLNTQERGKQLLDGLKRLQGEYPEWIKDVRGRGLMAGIEFDVDVIDQAKYLPLKLPGLKSVLREHLPGMVAAALLKQHGILGTLMLNNRAVLRVYPPLVITEEQIDYFLKSLAEILGQGPKDLVKNRVNYAVKNSGMKFIGSWAVSFRKK</sequence>
<evidence type="ECO:0000256" key="7">
    <source>
        <dbReference type="ARBA" id="ARBA00074603"/>
    </source>
</evidence>
<evidence type="ECO:0000313" key="10">
    <source>
        <dbReference type="EMBL" id="AGF77434.1"/>
    </source>
</evidence>
<dbReference type="RefSeq" id="WP_015403130.1">
    <property type="nucleotide sequence ID" value="NC_020304.1"/>
</dbReference>
<evidence type="ECO:0000256" key="2">
    <source>
        <dbReference type="ARBA" id="ARBA00022576"/>
    </source>
</evidence>
<dbReference type="Pfam" id="PF00202">
    <property type="entry name" value="Aminotran_3"/>
    <property type="match status" value="1"/>
</dbReference>
<name>M1NCE3_DESSD</name>
<keyword evidence="2 10" id="KW-0032">Aminotransferase</keyword>
<comment type="cofactor">
    <cofactor evidence="1">
        <name>pyridoxal 5'-phosphate</name>
        <dbReference type="ChEBI" id="CHEBI:597326"/>
    </cofactor>
</comment>
<dbReference type="OrthoDB" id="9801834at2"/>
<dbReference type="EMBL" id="CP003985">
    <property type="protein sequence ID" value="AGF77434.1"/>
    <property type="molecule type" value="Genomic_DNA"/>
</dbReference>
<evidence type="ECO:0000256" key="4">
    <source>
        <dbReference type="ARBA" id="ARBA00023317"/>
    </source>
</evidence>
<dbReference type="HOGENOM" id="CLU_016922_10_0_7"/>
<protein>
    <recommendedName>
        <fullName evidence="7">Taurine--pyruvate aminotransferase</fullName>
        <ecNumber evidence="6">2.6.1.77</ecNumber>
    </recommendedName>
    <alternativeName>
        <fullName evidence="8">Taurine:pyruvate aminotransferase</fullName>
    </alternativeName>
</protein>
<organism evidence="10 11">
    <name type="scientific">Desulfocapsa sulfexigens (strain DSM 10523 / SB164P1)</name>
    <dbReference type="NCBI Taxonomy" id="1167006"/>
    <lineage>
        <taxon>Bacteria</taxon>
        <taxon>Pseudomonadati</taxon>
        <taxon>Thermodesulfobacteriota</taxon>
        <taxon>Desulfobulbia</taxon>
        <taxon>Desulfobulbales</taxon>
        <taxon>Desulfocapsaceae</taxon>
        <taxon>Desulfocapsa</taxon>
    </lineage>
</organism>
<dbReference type="InterPro" id="IPR015421">
    <property type="entry name" value="PyrdxlP-dep_Trfase_major"/>
</dbReference>
<evidence type="ECO:0000313" key="11">
    <source>
        <dbReference type="Proteomes" id="UP000011721"/>
    </source>
</evidence>
<evidence type="ECO:0000256" key="3">
    <source>
        <dbReference type="ARBA" id="ARBA00022898"/>
    </source>
</evidence>
<dbReference type="Gene3D" id="3.40.640.10">
    <property type="entry name" value="Type I PLP-dependent aspartate aminotransferase-like (Major domain)"/>
    <property type="match status" value="1"/>
</dbReference>
<keyword evidence="3 9" id="KW-0663">Pyridoxal phosphate</keyword>
<dbReference type="SUPFAM" id="SSF53383">
    <property type="entry name" value="PLP-dependent transferases"/>
    <property type="match status" value="1"/>
</dbReference>
<dbReference type="InterPro" id="IPR005814">
    <property type="entry name" value="Aminotrans_3"/>
</dbReference>
<reference evidence="11" key="1">
    <citation type="journal article" date="2013" name="Stand. Genomic Sci.">
        <title>Complete genome sequence of Desulfocapsa sulfexigens, a marine deltaproteobacterium specialized in disproportionating inorganic sulfur compounds.</title>
        <authorList>
            <person name="Finster K.W."/>
            <person name="Kjeldsen K.U."/>
            <person name="Kube M."/>
            <person name="Reinhardt R."/>
            <person name="Mussmann M."/>
            <person name="Amann R."/>
            <person name="Schreiber L."/>
        </authorList>
    </citation>
    <scope>NUCLEOTIDE SEQUENCE [LARGE SCALE GENOMIC DNA]</scope>
    <source>
        <strain evidence="11">DSM 10523 / SB164P1</strain>
    </source>
</reference>
<evidence type="ECO:0000256" key="1">
    <source>
        <dbReference type="ARBA" id="ARBA00001933"/>
    </source>
</evidence>
<dbReference type="EC" id="2.6.1.77" evidence="6"/>
<dbReference type="AlphaFoldDB" id="M1NCE3"/>
<evidence type="ECO:0000256" key="5">
    <source>
        <dbReference type="ARBA" id="ARBA00052998"/>
    </source>
</evidence>
<dbReference type="GO" id="GO:0031299">
    <property type="term" value="F:taurine-pyruvate aminotransferase activity"/>
    <property type="evidence" value="ECO:0007669"/>
    <property type="project" value="UniProtKB-EC"/>
</dbReference>
<keyword evidence="4" id="KW-0670">Pyruvate</keyword>
<dbReference type="PANTHER" id="PTHR11986:SF121">
    <property type="entry name" value="BLR3010 PROTEIN"/>
    <property type="match status" value="1"/>
</dbReference>
<dbReference type="FunFam" id="3.40.640.10:FF:000004">
    <property type="entry name" value="Acetylornithine aminotransferase"/>
    <property type="match status" value="1"/>
</dbReference>
<dbReference type="InterPro" id="IPR015422">
    <property type="entry name" value="PyrdxlP-dep_Trfase_small"/>
</dbReference>
<gene>
    <name evidence="10" type="ordered locus">UWK_00860</name>
</gene>
<comment type="similarity">
    <text evidence="9">Belongs to the class-III pyridoxal-phosphate-dependent aminotransferase family.</text>
</comment>